<dbReference type="InterPro" id="IPR029016">
    <property type="entry name" value="GAF-like_dom_sf"/>
</dbReference>
<dbReference type="STRING" id="1121302.SAMN02745163_04039"/>
<dbReference type="SMART" id="SM00382">
    <property type="entry name" value="AAA"/>
    <property type="match status" value="1"/>
</dbReference>
<organism evidence="7 8">
    <name type="scientific">Clostridium cavendishii DSM 21758</name>
    <dbReference type="NCBI Taxonomy" id="1121302"/>
    <lineage>
        <taxon>Bacteria</taxon>
        <taxon>Bacillati</taxon>
        <taxon>Bacillota</taxon>
        <taxon>Clostridia</taxon>
        <taxon>Eubacteriales</taxon>
        <taxon>Clostridiaceae</taxon>
        <taxon>Clostridium</taxon>
    </lineage>
</organism>
<dbReference type="SUPFAM" id="SSF55785">
    <property type="entry name" value="PYP-like sensor domain (PAS domain)"/>
    <property type="match status" value="1"/>
</dbReference>
<evidence type="ECO:0000256" key="5">
    <source>
        <dbReference type="ARBA" id="ARBA00023163"/>
    </source>
</evidence>
<dbReference type="Gene3D" id="3.30.450.20">
    <property type="entry name" value="PAS domain"/>
    <property type="match status" value="1"/>
</dbReference>
<dbReference type="Pfam" id="PF02954">
    <property type="entry name" value="HTH_8"/>
    <property type="match status" value="1"/>
</dbReference>
<dbReference type="EMBL" id="FQZB01000020">
    <property type="protein sequence ID" value="SHK56448.1"/>
    <property type="molecule type" value="Genomic_DNA"/>
</dbReference>
<dbReference type="AlphaFoldDB" id="A0A1M6TI58"/>
<dbReference type="Gene3D" id="1.10.8.60">
    <property type="match status" value="1"/>
</dbReference>
<dbReference type="Gene3D" id="3.40.50.300">
    <property type="entry name" value="P-loop containing nucleotide triphosphate hydrolases"/>
    <property type="match status" value="1"/>
</dbReference>
<dbReference type="SUPFAM" id="SSF46689">
    <property type="entry name" value="Homeodomain-like"/>
    <property type="match status" value="1"/>
</dbReference>
<dbReference type="InterPro" id="IPR025662">
    <property type="entry name" value="Sigma_54_int_dom_ATP-bd_1"/>
</dbReference>
<evidence type="ECO:0000256" key="1">
    <source>
        <dbReference type="ARBA" id="ARBA00022741"/>
    </source>
</evidence>
<dbReference type="Gene3D" id="1.10.10.60">
    <property type="entry name" value="Homeodomain-like"/>
    <property type="match status" value="1"/>
</dbReference>
<dbReference type="SUPFAM" id="SSF52540">
    <property type="entry name" value="P-loop containing nucleoside triphosphate hydrolases"/>
    <property type="match status" value="1"/>
</dbReference>
<keyword evidence="1" id="KW-0547">Nucleotide-binding</keyword>
<dbReference type="Gene3D" id="3.30.450.40">
    <property type="match status" value="1"/>
</dbReference>
<keyword evidence="5" id="KW-0804">Transcription</keyword>
<proteinExistence type="predicted"/>
<dbReference type="GO" id="GO:0005524">
    <property type="term" value="F:ATP binding"/>
    <property type="evidence" value="ECO:0007669"/>
    <property type="project" value="UniProtKB-KW"/>
</dbReference>
<feature type="domain" description="Sigma-54 factor interaction" evidence="6">
    <location>
        <begin position="320"/>
        <end position="550"/>
    </location>
</feature>
<keyword evidence="4 7" id="KW-0238">DNA-binding</keyword>
<dbReference type="OrthoDB" id="9803970at2"/>
<dbReference type="InterPro" id="IPR003593">
    <property type="entry name" value="AAA+_ATPase"/>
</dbReference>
<sequence length="627" mass="71101">MVKNNGLIIEQSHKRSEDYGVEKNTYHSRKVLNNDQIETLLKVNRYLVEVATPYINMINSALNNEDFIVVLTDNEGCILYIDGQESILNEFSKIDLVIGAYMDEKSIGTNAMGTAIKEDRPIQITANEHYIKAFQSLTCSAAPIHDDRGKIIGTLNLTGNSDKKHPHTLGLVIVGVKAIENEIDKEKAKNVLNETYNYMESIIDNVSKGVMIIDNYGKIKNINKLGEKIFNKEKDMLIDRDVSTIVSDWYNILDKFENGEKSYTKEVKVKHSSKYKTVLDFKPVNFKDKIVGMVVLMTNQEDIISECSTNTGAFYDFDDIIGSSAIIKNTITNCKIISNSPSTVLIEGESGTGKEILAQSIHNYSYRRNNKFVAINCGAIPTNIIESELFGYEEGTFTGGKKGGRKGKIELANGGTLFLDEIGEMPLDMQVNLLRFLQEGRITRLGGDKEIAVDVRIIAATNKDLKKEILKGNFREDLYYRLCVIPIKVPSLRERKGDIEELINYFIRIKSLKLNKSILNISDAVYDTLINYNWPGNVRQLENYIESLVNLDGKLCLDLLNEEEIVKKSRVKFESEETSELVTLEEMERRLILKTVRCLDNNMTKVARQLGIGRNTLYAKMRKYDIY</sequence>
<dbReference type="GO" id="GO:0006355">
    <property type="term" value="P:regulation of DNA-templated transcription"/>
    <property type="evidence" value="ECO:0007669"/>
    <property type="project" value="InterPro"/>
</dbReference>
<reference evidence="7 8" key="1">
    <citation type="submission" date="2016-11" db="EMBL/GenBank/DDBJ databases">
        <authorList>
            <person name="Jaros S."/>
            <person name="Januszkiewicz K."/>
            <person name="Wedrychowicz H."/>
        </authorList>
    </citation>
    <scope>NUCLEOTIDE SEQUENCE [LARGE SCALE GENOMIC DNA]</scope>
    <source>
        <strain evidence="7 8">DSM 21758</strain>
    </source>
</reference>
<protein>
    <submittedName>
        <fullName evidence="7">Transcriptional regulator containing PAS, AAA-type ATPase, and DNA-binding Fis domains</fullName>
    </submittedName>
</protein>
<dbReference type="InterPro" id="IPR025944">
    <property type="entry name" value="Sigma_54_int_dom_CS"/>
</dbReference>
<dbReference type="InterPro" id="IPR025943">
    <property type="entry name" value="Sigma_54_int_dom_ATP-bd_2"/>
</dbReference>
<dbReference type="Pfam" id="PF25601">
    <property type="entry name" value="AAA_lid_14"/>
    <property type="match status" value="1"/>
</dbReference>
<dbReference type="FunFam" id="3.40.50.300:FF:000006">
    <property type="entry name" value="DNA-binding transcriptional regulator NtrC"/>
    <property type="match status" value="1"/>
</dbReference>
<keyword evidence="2" id="KW-0067">ATP-binding</keyword>
<accession>A0A1M6TI58</accession>
<keyword evidence="3" id="KW-0805">Transcription regulation</keyword>
<dbReference type="PANTHER" id="PTHR32071">
    <property type="entry name" value="TRANSCRIPTIONAL REGULATORY PROTEIN"/>
    <property type="match status" value="1"/>
</dbReference>
<evidence type="ECO:0000259" key="6">
    <source>
        <dbReference type="PROSITE" id="PS50045"/>
    </source>
</evidence>
<evidence type="ECO:0000313" key="8">
    <source>
        <dbReference type="Proteomes" id="UP000184310"/>
    </source>
</evidence>
<dbReference type="PROSITE" id="PS00688">
    <property type="entry name" value="SIGMA54_INTERACT_3"/>
    <property type="match status" value="1"/>
</dbReference>
<dbReference type="InterPro" id="IPR058031">
    <property type="entry name" value="AAA_lid_NorR"/>
</dbReference>
<dbReference type="GO" id="GO:0043565">
    <property type="term" value="F:sequence-specific DNA binding"/>
    <property type="evidence" value="ECO:0007669"/>
    <property type="project" value="InterPro"/>
</dbReference>
<evidence type="ECO:0000313" key="7">
    <source>
        <dbReference type="EMBL" id="SHK56448.1"/>
    </source>
</evidence>
<dbReference type="PROSITE" id="PS00676">
    <property type="entry name" value="SIGMA54_INTERACT_2"/>
    <property type="match status" value="1"/>
</dbReference>
<dbReference type="InterPro" id="IPR027417">
    <property type="entry name" value="P-loop_NTPase"/>
</dbReference>
<dbReference type="PROSITE" id="PS50045">
    <property type="entry name" value="SIGMA54_INTERACT_4"/>
    <property type="match status" value="1"/>
</dbReference>
<evidence type="ECO:0000256" key="4">
    <source>
        <dbReference type="ARBA" id="ARBA00023125"/>
    </source>
</evidence>
<dbReference type="InterPro" id="IPR009057">
    <property type="entry name" value="Homeodomain-like_sf"/>
</dbReference>
<dbReference type="PANTHER" id="PTHR32071:SF57">
    <property type="entry name" value="C4-DICARBOXYLATE TRANSPORT TRANSCRIPTIONAL REGULATORY PROTEIN DCTD"/>
    <property type="match status" value="1"/>
</dbReference>
<dbReference type="RefSeq" id="WP_072992518.1">
    <property type="nucleotide sequence ID" value="NZ_FQZB01000020.1"/>
</dbReference>
<dbReference type="InterPro" id="IPR003018">
    <property type="entry name" value="GAF"/>
</dbReference>
<dbReference type="InterPro" id="IPR002078">
    <property type="entry name" value="Sigma_54_int"/>
</dbReference>
<keyword evidence="8" id="KW-1185">Reference proteome</keyword>
<dbReference type="Pfam" id="PF00158">
    <property type="entry name" value="Sigma54_activat"/>
    <property type="match status" value="1"/>
</dbReference>
<name>A0A1M6TI58_9CLOT</name>
<dbReference type="InterPro" id="IPR035965">
    <property type="entry name" value="PAS-like_dom_sf"/>
</dbReference>
<dbReference type="InterPro" id="IPR002197">
    <property type="entry name" value="HTH_Fis"/>
</dbReference>
<dbReference type="PROSITE" id="PS00675">
    <property type="entry name" value="SIGMA54_INTERACT_1"/>
    <property type="match status" value="1"/>
</dbReference>
<gene>
    <name evidence="7" type="ORF">SAMN02745163_04039</name>
</gene>
<dbReference type="PRINTS" id="PR01590">
    <property type="entry name" value="HTHFIS"/>
</dbReference>
<evidence type="ECO:0000256" key="2">
    <source>
        <dbReference type="ARBA" id="ARBA00022840"/>
    </source>
</evidence>
<dbReference type="CDD" id="cd00009">
    <property type="entry name" value="AAA"/>
    <property type="match status" value="1"/>
</dbReference>
<dbReference type="Pfam" id="PF01590">
    <property type="entry name" value="GAF"/>
    <property type="match status" value="1"/>
</dbReference>
<evidence type="ECO:0000256" key="3">
    <source>
        <dbReference type="ARBA" id="ARBA00023015"/>
    </source>
</evidence>
<dbReference type="Proteomes" id="UP000184310">
    <property type="component" value="Unassembled WGS sequence"/>
</dbReference>